<dbReference type="AlphaFoldDB" id="A0A8G2BM86"/>
<evidence type="ECO:0000313" key="2">
    <source>
        <dbReference type="Proteomes" id="UP000198615"/>
    </source>
</evidence>
<protein>
    <submittedName>
        <fullName evidence="1">Uncharacterized protein</fullName>
    </submittedName>
</protein>
<accession>A0A8G2BM86</accession>
<gene>
    <name evidence="1" type="ORF">SAMN05660686_04671</name>
</gene>
<name>A0A8G2BM86_9PROT</name>
<reference evidence="1 2" key="1">
    <citation type="submission" date="2016-10" db="EMBL/GenBank/DDBJ databases">
        <authorList>
            <person name="Varghese N."/>
            <person name="Submissions S."/>
        </authorList>
    </citation>
    <scope>NUCLEOTIDE SEQUENCE [LARGE SCALE GENOMIC DNA]</scope>
    <source>
        <strain evidence="1 2">DSM 18839</strain>
    </source>
</reference>
<dbReference type="EMBL" id="FNBW01000019">
    <property type="protein sequence ID" value="SDG51006.1"/>
    <property type="molecule type" value="Genomic_DNA"/>
</dbReference>
<comment type="caution">
    <text evidence="1">The sequence shown here is derived from an EMBL/GenBank/DDBJ whole genome shotgun (WGS) entry which is preliminary data.</text>
</comment>
<organism evidence="1 2">
    <name type="scientific">Thalassobaculum litoreum DSM 18839</name>
    <dbReference type="NCBI Taxonomy" id="1123362"/>
    <lineage>
        <taxon>Bacteria</taxon>
        <taxon>Pseudomonadati</taxon>
        <taxon>Pseudomonadota</taxon>
        <taxon>Alphaproteobacteria</taxon>
        <taxon>Rhodospirillales</taxon>
        <taxon>Thalassobaculaceae</taxon>
        <taxon>Thalassobaculum</taxon>
    </lineage>
</organism>
<dbReference type="OrthoDB" id="7373331at2"/>
<keyword evidence="2" id="KW-1185">Reference proteome</keyword>
<sequence>MPESQFSRASKIDDQALIRLVFAFAQGLSIPAAARTAEVTEKTARQHYIALRDRLLKPKFNQWHGLHRTLPDVAATEEELVLKSQFLTVLAACYGNATCYRNYTAGNRKSRLCSSCPIGAVWVDQERIEEALSLVDVVHAFYKLLHIRGEKRTEPTVLFMKRLVHTVSVTTARANSKALPGGMFLPTDQTPLSVGVLLDTLLTELAENPL</sequence>
<evidence type="ECO:0000313" key="1">
    <source>
        <dbReference type="EMBL" id="SDG51006.1"/>
    </source>
</evidence>
<dbReference type="RefSeq" id="WP_093154241.1">
    <property type="nucleotide sequence ID" value="NZ_FNBW01000019.1"/>
</dbReference>
<proteinExistence type="predicted"/>
<dbReference type="Proteomes" id="UP000198615">
    <property type="component" value="Unassembled WGS sequence"/>
</dbReference>